<protein>
    <recommendedName>
        <fullName evidence="1">Glucanase</fullName>
        <ecNumber evidence="1">3.2.1.-</ecNumber>
    </recommendedName>
</protein>
<dbReference type="PANTHER" id="PTHR34876:SF4">
    <property type="entry name" value="1,4-BETA-D-GLUCAN CELLOBIOHYDROLASE C-RELATED"/>
    <property type="match status" value="1"/>
</dbReference>
<gene>
    <name evidence="3" type="ORF">GCM10023226_01100</name>
</gene>
<evidence type="ECO:0000256" key="2">
    <source>
        <dbReference type="SAM" id="Phobius"/>
    </source>
</evidence>
<evidence type="ECO:0000313" key="4">
    <source>
        <dbReference type="Proteomes" id="UP001500621"/>
    </source>
</evidence>
<comment type="similarity">
    <text evidence="1">Belongs to the glycosyl hydrolase family 6.</text>
</comment>
<keyword evidence="2" id="KW-0812">Transmembrane</keyword>
<comment type="caution">
    <text evidence="3">The sequence shown here is derived from an EMBL/GenBank/DDBJ whole genome shotgun (WGS) entry which is preliminary data.</text>
</comment>
<accession>A0ABP8VQ86</accession>
<dbReference type="EC" id="3.2.1.-" evidence="1"/>
<dbReference type="PANTHER" id="PTHR34876">
    <property type="match status" value="1"/>
</dbReference>
<reference evidence="4" key="1">
    <citation type="journal article" date="2019" name="Int. J. Syst. Evol. Microbiol.">
        <title>The Global Catalogue of Microorganisms (GCM) 10K type strain sequencing project: providing services to taxonomists for standard genome sequencing and annotation.</title>
        <authorList>
            <consortium name="The Broad Institute Genomics Platform"/>
            <consortium name="The Broad Institute Genome Sequencing Center for Infectious Disease"/>
            <person name="Wu L."/>
            <person name="Ma J."/>
        </authorList>
    </citation>
    <scope>NUCLEOTIDE SEQUENCE [LARGE SCALE GENOMIC DNA]</scope>
    <source>
        <strain evidence="4">JCM 18127</strain>
    </source>
</reference>
<organism evidence="3 4">
    <name type="scientific">Nocardioides nanhaiensis</name>
    <dbReference type="NCBI Taxonomy" id="1476871"/>
    <lineage>
        <taxon>Bacteria</taxon>
        <taxon>Bacillati</taxon>
        <taxon>Actinomycetota</taxon>
        <taxon>Actinomycetes</taxon>
        <taxon>Propionibacteriales</taxon>
        <taxon>Nocardioidaceae</taxon>
        <taxon>Nocardioides</taxon>
    </lineage>
</organism>
<keyword evidence="4" id="KW-1185">Reference proteome</keyword>
<keyword evidence="1" id="KW-0119">Carbohydrate metabolism</keyword>
<dbReference type="Proteomes" id="UP001500621">
    <property type="component" value="Unassembled WGS sequence"/>
</dbReference>
<proteinExistence type="inferred from homology"/>
<keyword evidence="2" id="KW-1133">Transmembrane helix</keyword>
<name>A0ABP8VQ86_9ACTN</name>
<dbReference type="Gene3D" id="3.20.20.40">
    <property type="entry name" value="1, 4-beta cellobiohydrolase"/>
    <property type="match status" value="1"/>
</dbReference>
<sequence>MSGVRRTLRSGIALAAGLALTALLVAVVVGGWRPWAGPSSPFAGRALFVPPSSATLDAVDQLAATQPEQSQALALIGSTPQGVWLTPEALPPGRVGDRVAELSGQAAAADAVVLLVLYGLPDRDCSGGLSAGGLDAADYPGWVAEVAGAADPDHMAVVLEPDAVPQLITCGGGVDREERLGLLAGAVGVLAEAEVATYLDAGHSNWLPAEQVAPLLEQAGVASARGFATNVSNYQPESDELAYAQRLRTALGRAGSEAHFVVDTGRNGAGATAGQDWCNPPGSALGRRPVAVEDGQGAAAGLDAYLWVKPPAESDGECAGGPPAGVVWPDRALALTRSGGG</sequence>
<feature type="transmembrane region" description="Helical" evidence="2">
    <location>
        <begin position="12"/>
        <end position="32"/>
    </location>
</feature>
<dbReference type="PRINTS" id="PR00733">
    <property type="entry name" value="GLHYDRLASE6"/>
</dbReference>
<evidence type="ECO:0000313" key="3">
    <source>
        <dbReference type="EMBL" id="GAA4668806.1"/>
    </source>
</evidence>
<keyword evidence="1" id="KW-0624">Polysaccharide degradation</keyword>
<dbReference type="InterPro" id="IPR016288">
    <property type="entry name" value="Beta_cellobiohydrolase"/>
</dbReference>
<dbReference type="InterPro" id="IPR036434">
    <property type="entry name" value="Beta_cellobiohydrolase_sf"/>
</dbReference>
<dbReference type="RefSeq" id="WP_345262089.1">
    <property type="nucleotide sequence ID" value="NZ_BAABIM010000001.1"/>
</dbReference>
<dbReference type="Pfam" id="PF01341">
    <property type="entry name" value="Glyco_hydro_6"/>
    <property type="match status" value="1"/>
</dbReference>
<dbReference type="PIRSF" id="PIRSF001100">
    <property type="entry name" value="Beta_cellobiohydrolase"/>
    <property type="match status" value="1"/>
</dbReference>
<keyword evidence="2" id="KW-0472">Membrane</keyword>
<dbReference type="GO" id="GO:0016787">
    <property type="term" value="F:hydrolase activity"/>
    <property type="evidence" value="ECO:0007669"/>
    <property type="project" value="UniProtKB-KW"/>
</dbReference>
<keyword evidence="1" id="KW-0326">Glycosidase</keyword>
<evidence type="ECO:0000256" key="1">
    <source>
        <dbReference type="RuleBase" id="RU361186"/>
    </source>
</evidence>
<dbReference type="EMBL" id="BAABIM010000001">
    <property type="protein sequence ID" value="GAA4668806.1"/>
    <property type="molecule type" value="Genomic_DNA"/>
</dbReference>
<dbReference type="SUPFAM" id="SSF51989">
    <property type="entry name" value="Glycosyl hydrolases family 6, cellulases"/>
    <property type="match status" value="1"/>
</dbReference>
<keyword evidence="1 3" id="KW-0378">Hydrolase</keyword>
<keyword evidence="1" id="KW-0136">Cellulose degradation</keyword>